<dbReference type="Proteomes" id="UP000195386">
    <property type="component" value="Unassembled WGS sequence"/>
</dbReference>
<dbReference type="SUPFAM" id="SSF53335">
    <property type="entry name" value="S-adenosyl-L-methionine-dependent methyltransferases"/>
    <property type="match status" value="1"/>
</dbReference>
<keyword evidence="1" id="KW-0489">Methyltransferase</keyword>
<evidence type="ECO:0000313" key="1">
    <source>
        <dbReference type="EMBL" id="OUO00456.1"/>
    </source>
</evidence>
<dbReference type="AlphaFoldDB" id="A0A1Y3YRG9"/>
<proteinExistence type="predicted"/>
<dbReference type="EMBL" id="NFII01000011">
    <property type="protein sequence ID" value="OUO00456.1"/>
    <property type="molecule type" value="Genomic_DNA"/>
</dbReference>
<accession>A0A1Y3YRG9</accession>
<name>A0A1Y3YRG9_9BACE</name>
<protein>
    <submittedName>
        <fullName evidence="1">Methyltransferase</fullName>
    </submittedName>
</protein>
<keyword evidence="1" id="KW-0808">Transferase</keyword>
<evidence type="ECO:0000313" key="2">
    <source>
        <dbReference type="Proteomes" id="UP000195386"/>
    </source>
</evidence>
<sequence length="168" mass="19558">METEKLILDACCGSRMFWFDKQNPLTLFVDKRSETVTAKDRDKIRTIEIKPDVIADFTNLPFEDNSFYMVVFDPPHLKSLGSTSWMAKKYGKLPKDWQSLIHDGFTECMRVLKPNGTLIFKWNESEIKAAEVLSVIPFKPLFGHTTGRQSKTIWMCFMKNEVLNYAYK</sequence>
<dbReference type="GO" id="GO:0032259">
    <property type="term" value="P:methylation"/>
    <property type="evidence" value="ECO:0007669"/>
    <property type="project" value="UniProtKB-KW"/>
</dbReference>
<dbReference type="GO" id="GO:0008168">
    <property type="term" value="F:methyltransferase activity"/>
    <property type="evidence" value="ECO:0007669"/>
    <property type="project" value="UniProtKB-KW"/>
</dbReference>
<dbReference type="RefSeq" id="WP_087426416.1">
    <property type="nucleotide sequence ID" value="NZ_NFII01000011.1"/>
</dbReference>
<comment type="caution">
    <text evidence="1">The sequence shown here is derived from an EMBL/GenBank/DDBJ whole genome shotgun (WGS) entry which is preliminary data.</text>
</comment>
<gene>
    <name evidence="1" type="ORF">B5F97_12010</name>
</gene>
<reference evidence="2" key="1">
    <citation type="submission" date="2017-04" db="EMBL/GenBank/DDBJ databases">
        <title>Function of individual gut microbiota members based on whole genome sequencing of pure cultures obtained from chicken caecum.</title>
        <authorList>
            <person name="Medvecky M."/>
            <person name="Cejkova D."/>
            <person name="Polansky O."/>
            <person name="Karasova D."/>
            <person name="Kubasova T."/>
            <person name="Cizek A."/>
            <person name="Rychlik I."/>
        </authorList>
    </citation>
    <scope>NUCLEOTIDE SEQUENCE [LARGE SCALE GENOMIC DNA]</scope>
    <source>
        <strain evidence="2">An43</strain>
    </source>
</reference>
<dbReference type="InterPro" id="IPR029063">
    <property type="entry name" value="SAM-dependent_MTases_sf"/>
</dbReference>
<dbReference type="Gene3D" id="3.40.50.150">
    <property type="entry name" value="Vaccinia Virus protein VP39"/>
    <property type="match status" value="1"/>
</dbReference>
<organism evidence="1 2">
    <name type="scientific">Bacteroides clarus</name>
    <dbReference type="NCBI Taxonomy" id="626929"/>
    <lineage>
        <taxon>Bacteria</taxon>
        <taxon>Pseudomonadati</taxon>
        <taxon>Bacteroidota</taxon>
        <taxon>Bacteroidia</taxon>
        <taxon>Bacteroidales</taxon>
        <taxon>Bacteroidaceae</taxon>
        <taxon>Bacteroides</taxon>
    </lineage>
</organism>